<feature type="compositionally biased region" description="Low complexity" evidence="1">
    <location>
        <begin position="32"/>
        <end position="49"/>
    </location>
</feature>
<dbReference type="InterPro" id="IPR002681">
    <property type="entry name" value="Coat_Ilarvirus"/>
</dbReference>
<dbReference type="EMBL" id="MN612760">
    <property type="protein sequence ID" value="QJQ13985.1"/>
    <property type="molecule type" value="Genomic_RNA"/>
</dbReference>
<feature type="region of interest" description="Disordered" evidence="1">
    <location>
        <begin position="1"/>
        <end position="63"/>
    </location>
</feature>
<feature type="compositionally biased region" description="Basic and acidic residues" evidence="1">
    <location>
        <begin position="54"/>
        <end position="63"/>
    </location>
</feature>
<reference evidence="2" key="1">
    <citation type="journal article" date="2021" name="Plant Dis.">
        <title>Occurrence and Distribution of Actinidia Viruses in Shaanxi Province of China.</title>
        <authorList>
            <person name="Zhao L."/>
            <person name="Cao M."/>
            <person name="Huang Q."/>
            <person name="Wang Y."/>
            <person name="Sun J."/>
            <person name="Zhang Y."/>
            <person name="Hou C."/>
            <person name="Wu Y."/>
        </authorList>
    </citation>
    <scope>NUCLEOTIDE SEQUENCE</scope>
    <source>
        <strain evidence="2">AYRSpV-Meixian</strain>
    </source>
</reference>
<proteinExistence type="predicted"/>
<evidence type="ECO:0000313" key="2">
    <source>
        <dbReference type="EMBL" id="QJQ13985.1"/>
    </source>
</evidence>
<dbReference type="GO" id="GO:0003723">
    <property type="term" value="F:RNA binding"/>
    <property type="evidence" value="ECO:0007669"/>
    <property type="project" value="InterPro"/>
</dbReference>
<organism evidence="2 3">
    <name type="scientific">Actinidia yellowing ringspot virus</name>
    <dbReference type="NCBI Taxonomy" id="2715794"/>
    <lineage>
        <taxon>Viruses</taxon>
        <taxon>Riboviria</taxon>
        <taxon>Orthornavirae</taxon>
        <taxon>Kitrinoviricota</taxon>
        <taxon>Alsuviricetes</taxon>
        <taxon>Martellivirales</taxon>
        <taxon>Bromoviridae</taxon>
        <taxon>Ilarvirus</taxon>
        <taxon>Ilarvirus AYRSpV</taxon>
    </lineage>
</organism>
<keyword evidence="3" id="KW-1185">Reference proteome</keyword>
<protein>
    <submittedName>
        <fullName evidence="2">ORF3b</fullName>
    </submittedName>
</protein>
<evidence type="ECO:0000256" key="1">
    <source>
        <dbReference type="SAM" id="MobiDB-lite"/>
    </source>
</evidence>
<dbReference type="Proteomes" id="UP001181741">
    <property type="component" value="Genome"/>
</dbReference>
<dbReference type="GO" id="GO:0044423">
    <property type="term" value="C:virion component"/>
    <property type="evidence" value="ECO:0007669"/>
    <property type="project" value="InterPro"/>
</dbReference>
<name>A0A858X6Y9_9BROM</name>
<accession>A0A858X6Y9</accession>
<evidence type="ECO:0000313" key="3">
    <source>
        <dbReference type="Proteomes" id="UP001181741"/>
    </source>
</evidence>
<sequence>MKLGSVAQPITSLCEMEGKSSTSQPRKSRQNARSTQFAQQRAAARKQAAPGQSEQRRQTARLDWERRGPGALDVIQRPHQWVCKAEGDIVGTNSDTFYTVDLYEYIKDYSEFPTRFRGFVIMFESKLDGAFCFVQKKGNAAFKDEFSSLNSFKIEKNKRYGVQLIAPDNLTFSSFTSGKFAFVVKFDTPMKSGEIFFTRKVWGQSDKLPEVLIPANCLRD</sequence>
<dbReference type="Pfam" id="PF01787">
    <property type="entry name" value="Ilar_coat"/>
    <property type="match status" value="1"/>
</dbReference>